<reference evidence="2 3" key="2">
    <citation type="submission" date="2015-01" db="EMBL/GenBank/DDBJ databases">
        <title>Complete genome sequence of Pyrinomonas methylaliphatogenes type strain K22T.</title>
        <authorList>
            <person name="Lee K.C.Y."/>
            <person name="Power J.F."/>
            <person name="Dunfield P.F."/>
            <person name="Morgan X.C."/>
            <person name="Huttenhower C."/>
            <person name="Stott M.B."/>
        </authorList>
    </citation>
    <scope>NUCLEOTIDE SEQUENCE [LARGE SCALE GENOMIC DNA]</scope>
    <source>
        <strain evidence="2 3">K22</strain>
    </source>
</reference>
<feature type="signal peptide" evidence="1">
    <location>
        <begin position="1"/>
        <end position="20"/>
    </location>
</feature>
<reference evidence="2 3" key="1">
    <citation type="submission" date="2013-12" db="EMBL/GenBank/DDBJ databases">
        <authorList>
            <person name="Stott M."/>
        </authorList>
    </citation>
    <scope>NUCLEOTIDE SEQUENCE [LARGE SCALE GENOMIC DNA]</scope>
    <source>
        <strain evidence="2 3">K22</strain>
    </source>
</reference>
<evidence type="ECO:0000313" key="2">
    <source>
        <dbReference type="EMBL" id="CDM66546.1"/>
    </source>
</evidence>
<gene>
    <name evidence="2" type="ORF">PYK22_02577</name>
</gene>
<keyword evidence="3" id="KW-1185">Reference proteome</keyword>
<organism evidence="2 3">
    <name type="scientific">Pyrinomonas methylaliphatogenes</name>
    <dbReference type="NCBI Taxonomy" id="454194"/>
    <lineage>
        <taxon>Bacteria</taxon>
        <taxon>Pseudomonadati</taxon>
        <taxon>Acidobacteriota</taxon>
        <taxon>Blastocatellia</taxon>
        <taxon>Blastocatellales</taxon>
        <taxon>Pyrinomonadaceae</taxon>
        <taxon>Pyrinomonas</taxon>
    </lineage>
</organism>
<dbReference type="Proteomes" id="UP000031518">
    <property type="component" value="Unassembled WGS sequence"/>
</dbReference>
<sequence precursor="true">MRPKIVSLALLTLLFCVATAASNQGDQHNQQGGQIVVKTSRDHAVIQSDRFRCPSCLKRVVDALKSARGVNDVRMEGSEPPNVVVQFDSRKINARRIGLVAKRALEAEPHNRAPVKVKYEKGG</sequence>
<evidence type="ECO:0008006" key="4">
    <source>
        <dbReference type="Google" id="ProtNLM"/>
    </source>
</evidence>
<dbReference type="EMBL" id="CBXV010000008">
    <property type="protein sequence ID" value="CDM66546.1"/>
    <property type="molecule type" value="Genomic_DNA"/>
</dbReference>
<evidence type="ECO:0000256" key="1">
    <source>
        <dbReference type="SAM" id="SignalP"/>
    </source>
</evidence>
<dbReference type="STRING" id="454194.PYK22_02577"/>
<name>A0A0B6WZL5_9BACT</name>
<dbReference type="AlphaFoldDB" id="A0A0B6WZL5"/>
<proteinExistence type="predicted"/>
<protein>
    <recommendedName>
        <fullName evidence="4">Copper chaperone</fullName>
    </recommendedName>
</protein>
<dbReference type="RefSeq" id="WP_157770864.1">
    <property type="nucleotide sequence ID" value="NZ_CBXV010000008.1"/>
</dbReference>
<accession>A0A0B6WZL5</accession>
<feature type="chain" id="PRO_5002123081" description="Copper chaperone" evidence="1">
    <location>
        <begin position="21"/>
        <end position="123"/>
    </location>
</feature>
<dbReference type="Gene3D" id="3.30.70.100">
    <property type="match status" value="1"/>
</dbReference>
<evidence type="ECO:0000313" key="3">
    <source>
        <dbReference type="Proteomes" id="UP000031518"/>
    </source>
</evidence>
<keyword evidence="1" id="KW-0732">Signal</keyword>